<name>A0ABD0S8S9_LOXSC</name>
<comment type="caution">
    <text evidence="1">The sequence shown here is derived from an EMBL/GenBank/DDBJ whole genome shotgun (WGS) entry which is preliminary data.</text>
</comment>
<reference evidence="1 2" key="1">
    <citation type="submission" date="2024-06" db="EMBL/GenBank/DDBJ databases">
        <title>A chromosome-level genome assembly of beet webworm, Loxostege sticticalis.</title>
        <authorList>
            <person name="Zhang Y."/>
        </authorList>
    </citation>
    <scope>NUCLEOTIDE SEQUENCE [LARGE SCALE GENOMIC DNA]</scope>
    <source>
        <strain evidence="1">AQ028</strain>
        <tissue evidence="1">Male pupae</tissue>
    </source>
</reference>
<dbReference type="EMBL" id="JBEDNZ010000027">
    <property type="protein sequence ID" value="KAL0810096.1"/>
    <property type="molecule type" value="Genomic_DNA"/>
</dbReference>
<evidence type="ECO:0000313" key="1">
    <source>
        <dbReference type="EMBL" id="KAL0810096.1"/>
    </source>
</evidence>
<sequence>MRNLRDAADGKTLKTVYLALCQSIINYCILAWGGAAQSSLINLERAQRGVLKVALFKPLLYPTAALYEEAEVLSVRKLFVVRVVAHTHKKTLAMDGYEELLKKRVFKIPSVATKTSFSHRCGPFLFPYIYNKMVNLGDLKQCSVSEVKRLVTNMLLKWSYDKTEQH</sequence>
<organism evidence="1 2">
    <name type="scientific">Loxostege sticticalis</name>
    <name type="common">Beet webworm moth</name>
    <dbReference type="NCBI Taxonomy" id="481309"/>
    <lineage>
        <taxon>Eukaryota</taxon>
        <taxon>Metazoa</taxon>
        <taxon>Ecdysozoa</taxon>
        <taxon>Arthropoda</taxon>
        <taxon>Hexapoda</taxon>
        <taxon>Insecta</taxon>
        <taxon>Pterygota</taxon>
        <taxon>Neoptera</taxon>
        <taxon>Endopterygota</taxon>
        <taxon>Lepidoptera</taxon>
        <taxon>Glossata</taxon>
        <taxon>Ditrysia</taxon>
        <taxon>Pyraloidea</taxon>
        <taxon>Crambidae</taxon>
        <taxon>Pyraustinae</taxon>
        <taxon>Loxostege</taxon>
    </lineage>
</organism>
<proteinExistence type="predicted"/>
<dbReference type="Proteomes" id="UP001549921">
    <property type="component" value="Unassembled WGS sequence"/>
</dbReference>
<gene>
    <name evidence="1" type="ORF">ABMA28_010904</name>
</gene>
<evidence type="ECO:0000313" key="2">
    <source>
        <dbReference type="Proteomes" id="UP001549921"/>
    </source>
</evidence>
<protein>
    <recommendedName>
        <fullName evidence="3">RNA-directed DNA polymerase from mobile element jockey</fullName>
    </recommendedName>
</protein>
<evidence type="ECO:0008006" key="3">
    <source>
        <dbReference type="Google" id="ProtNLM"/>
    </source>
</evidence>
<accession>A0ABD0S8S9</accession>
<dbReference type="AlphaFoldDB" id="A0ABD0S8S9"/>